<proteinExistence type="predicted"/>
<gene>
    <name evidence="1" type="ordered locus">DEHA2G14828g</name>
</gene>
<name>Q6BHY6_DEBHA</name>
<organism evidence="1 2">
    <name type="scientific">Debaryomyces hansenii (strain ATCC 36239 / CBS 767 / BCRC 21394 / JCM 1990 / NBRC 0083 / IGC 2968)</name>
    <name type="common">Yeast</name>
    <name type="synonym">Torulaspora hansenii</name>
    <dbReference type="NCBI Taxonomy" id="284592"/>
    <lineage>
        <taxon>Eukaryota</taxon>
        <taxon>Fungi</taxon>
        <taxon>Dikarya</taxon>
        <taxon>Ascomycota</taxon>
        <taxon>Saccharomycotina</taxon>
        <taxon>Pichiomycetes</taxon>
        <taxon>Debaryomycetaceae</taxon>
        <taxon>Debaryomyces</taxon>
    </lineage>
</organism>
<protein>
    <submittedName>
        <fullName evidence="1">DEHA2G14828p</fullName>
    </submittedName>
</protein>
<sequence>MIYVALVYYTTNGIIVCSNFRNCWRNANNDKGIKAKCLPQFFQHLVGENALKHNSFQKWQKIPDKFGGNYTTLKGGNV</sequence>
<evidence type="ECO:0000313" key="1">
    <source>
        <dbReference type="EMBL" id="CAG90675.1"/>
    </source>
</evidence>
<dbReference type="RefSeq" id="XP_462185.1">
    <property type="nucleotide sequence ID" value="XM_462185.1"/>
</dbReference>
<accession>Q6BHY6</accession>
<dbReference type="GeneID" id="2905104"/>
<keyword evidence="2" id="KW-1185">Reference proteome</keyword>
<dbReference type="AlphaFoldDB" id="Q6BHY6"/>
<dbReference type="HOGENOM" id="CLU_2621992_0_0_1"/>
<reference evidence="1 2" key="1">
    <citation type="journal article" date="2004" name="Nature">
        <title>Genome evolution in yeasts.</title>
        <authorList>
            <consortium name="Genolevures"/>
            <person name="Dujon B."/>
            <person name="Sherman D."/>
            <person name="Fischer G."/>
            <person name="Durrens P."/>
            <person name="Casaregola S."/>
            <person name="Lafontaine I."/>
            <person name="de Montigny J."/>
            <person name="Marck C."/>
            <person name="Neuveglise C."/>
            <person name="Talla E."/>
            <person name="Goffard N."/>
            <person name="Frangeul L."/>
            <person name="Aigle M."/>
            <person name="Anthouard V."/>
            <person name="Babour A."/>
            <person name="Barbe V."/>
            <person name="Barnay S."/>
            <person name="Blanchin S."/>
            <person name="Beckerich J.M."/>
            <person name="Beyne E."/>
            <person name="Bleykasten C."/>
            <person name="Boisrame A."/>
            <person name="Boyer J."/>
            <person name="Cattolico L."/>
            <person name="Confanioleri F."/>
            <person name="de Daruvar A."/>
            <person name="Despons L."/>
            <person name="Fabre E."/>
            <person name="Fairhead C."/>
            <person name="Ferry-Dumazet H."/>
            <person name="Groppi A."/>
            <person name="Hantraye F."/>
            <person name="Hennequin C."/>
            <person name="Jauniaux N."/>
            <person name="Joyet P."/>
            <person name="Kachouri R."/>
            <person name="Kerrest A."/>
            <person name="Koszul R."/>
            <person name="Lemaire M."/>
            <person name="Lesur I."/>
            <person name="Ma L."/>
            <person name="Muller H."/>
            <person name="Nicaud J.M."/>
            <person name="Nikolski M."/>
            <person name="Oztas S."/>
            <person name="Ozier-Kalogeropoulos O."/>
            <person name="Pellenz S."/>
            <person name="Potier S."/>
            <person name="Richard G.F."/>
            <person name="Straub M.L."/>
            <person name="Suleau A."/>
            <person name="Swennene D."/>
            <person name="Tekaia F."/>
            <person name="Wesolowski-Louvel M."/>
            <person name="Westhof E."/>
            <person name="Wirth B."/>
            <person name="Zeniou-Meyer M."/>
            <person name="Zivanovic I."/>
            <person name="Bolotin-Fukuhara M."/>
            <person name="Thierry A."/>
            <person name="Bouchier C."/>
            <person name="Caudron B."/>
            <person name="Scarpelli C."/>
            <person name="Gaillardin C."/>
            <person name="Weissenbach J."/>
            <person name="Wincker P."/>
            <person name="Souciet J.L."/>
        </authorList>
    </citation>
    <scope>NUCLEOTIDE SEQUENCE [LARGE SCALE GENOMIC DNA]</scope>
    <source>
        <strain evidence="2">ATCC 36239 / CBS 767 / BCRC 21394 / JCM 1990 / NBRC 0083 / IGC 2968</strain>
    </source>
</reference>
<dbReference type="EMBL" id="CR382139">
    <property type="protein sequence ID" value="CAG90675.1"/>
    <property type="molecule type" value="Genomic_DNA"/>
</dbReference>
<dbReference type="Proteomes" id="UP000000599">
    <property type="component" value="Chromosome G"/>
</dbReference>
<dbReference type="VEuPathDB" id="FungiDB:DEHA2G14828g"/>
<dbReference type="InParanoid" id="Q6BHY6"/>
<evidence type="ECO:0000313" key="2">
    <source>
        <dbReference type="Proteomes" id="UP000000599"/>
    </source>
</evidence>
<dbReference type="KEGG" id="dha:DEHA2G14828g"/>